<accession>A0ABQ9UQT4</accession>
<keyword evidence="2" id="KW-1185">Reference proteome</keyword>
<comment type="caution">
    <text evidence="1">The sequence shown here is derived from an EMBL/GenBank/DDBJ whole genome shotgun (WGS) entry which is preliminary data.</text>
</comment>
<protein>
    <submittedName>
        <fullName evidence="1">Uncharacterized protein</fullName>
    </submittedName>
</protein>
<dbReference type="EMBL" id="JASSZA010000011">
    <property type="protein sequence ID" value="KAK2099186.1"/>
    <property type="molecule type" value="Genomic_DNA"/>
</dbReference>
<name>A0ABQ9UQT4_SAGOE</name>
<feature type="non-terminal residue" evidence="1">
    <location>
        <position position="1"/>
    </location>
</feature>
<dbReference type="Proteomes" id="UP001266305">
    <property type="component" value="Unassembled WGS sequence"/>
</dbReference>
<gene>
    <name evidence="1" type="ORF">P7K49_024637</name>
</gene>
<sequence length="74" mass="7656">ASGLSTPDYITAGCLAMHPVNVPKGRFPSKSTVCASCEIFAPGSCFFRNPFLDAVDYLAARLGMSSGAGIPEAD</sequence>
<organism evidence="1 2">
    <name type="scientific">Saguinus oedipus</name>
    <name type="common">Cotton-top tamarin</name>
    <name type="synonym">Oedipomidas oedipus</name>
    <dbReference type="NCBI Taxonomy" id="9490"/>
    <lineage>
        <taxon>Eukaryota</taxon>
        <taxon>Metazoa</taxon>
        <taxon>Chordata</taxon>
        <taxon>Craniata</taxon>
        <taxon>Vertebrata</taxon>
        <taxon>Euteleostomi</taxon>
        <taxon>Mammalia</taxon>
        <taxon>Eutheria</taxon>
        <taxon>Euarchontoglires</taxon>
        <taxon>Primates</taxon>
        <taxon>Haplorrhini</taxon>
        <taxon>Platyrrhini</taxon>
        <taxon>Cebidae</taxon>
        <taxon>Callitrichinae</taxon>
        <taxon>Saguinus</taxon>
    </lineage>
</organism>
<reference evidence="1 2" key="1">
    <citation type="submission" date="2023-05" db="EMBL/GenBank/DDBJ databases">
        <title>B98-5 Cell Line De Novo Hybrid Assembly: An Optical Mapping Approach.</title>
        <authorList>
            <person name="Kananen K."/>
            <person name="Auerbach J.A."/>
            <person name="Kautto E."/>
            <person name="Blachly J.S."/>
        </authorList>
    </citation>
    <scope>NUCLEOTIDE SEQUENCE [LARGE SCALE GENOMIC DNA]</scope>
    <source>
        <strain evidence="1">B95-8</strain>
        <tissue evidence="1">Cell line</tissue>
    </source>
</reference>
<evidence type="ECO:0000313" key="1">
    <source>
        <dbReference type="EMBL" id="KAK2099186.1"/>
    </source>
</evidence>
<proteinExistence type="predicted"/>
<evidence type="ECO:0000313" key="2">
    <source>
        <dbReference type="Proteomes" id="UP001266305"/>
    </source>
</evidence>